<accession>A0A1H8QHW9</accession>
<keyword evidence="1" id="KW-0812">Transmembrane</keyword>
<sequence>MEVWLIEIAKACLRLIVNPLLYWFLLIVFLASQMRIKRERKSFGHKIYPMFDELYGFKLKGLAYGCLFSLIVLVLGATLHYLMLIGIITITMLFSLNKKFTFLSSAYIFGFTAIILLLFPYYQSYLPVVLQGEVTNLHWIVFTTLMGAFLVIEAAMVNSIRPEQTFPELIRGYRGKYIGQHRLKRIALIPLVMLWPIGDLVVMADWWPVLEINNQTYGLLIFPFIIGFEHVVKSSLPEQVTGRLSQYLLMLGLLVIATSLIGYYYAIFSLISVIVGLAGREWLAYRLKVNEQHKNAMFMPSQDGIKVLAIMPGSPAVDMELVVGDTIVKVNGMTIGTPNDFYEALQVNLTLCKLDVVDQRGEIRFLQRPLYQGDHHELGVIFAVDHQDRLA</sequence>
<dbReference type="EMBL" id="FODJ01000008">
    <property type="protein sequence ID" value="SEO53626.1"/>
    <property type="molecule type" value="Genomic_DNA"/>
</dbReference>
<keyword evidence="4" id="KW-1185">Reference proteome</keyword>
<feature type="transmembrane region" description="Helical" evidence="1">
    <location>
        <begin position="137"/>
        <end position="157"/>
    </location>
</feature>
<feature type="transmembrane region" description="Helical" evidence="1">
    <location>
        <begin position="100"/>
        <end position="122"/>
    </location>
</feature>
<feature type="transmembrane region" description="Helical" evidence="1">
    <location>
        <begin position="186"/>
        <end position="209"/>
    </location>
</feature>
<dbReference type="Gene3D" id="2.30.42.10">
    <property type="match status" value="1"/>
</dbReference>
<dbReference type="RefSeq" id="WP_091498590.1">
    <property type="nucleotide sequence ID" value="NZ_FODJ01000008.1"/>
</dbReference>
<organism evidence="3 4">
    <name type="scientific">Amphibacillus marinus</name>
    <dbReference type="NCBI Taxonomy" id="872970"/>
    <lineage>
        <taxon>Bacteria</taxon>
        <taxon>Bacillati</taxon>
        <taxon>Bacillota</taxon>
        <taxon>Bacilli</taxon>
        <taxon>Bacillales</taxon>
        <taxon>Bacillaceae</taxon>
        <taxon>Amphibacillus</taxon>
    </lineage>
</organism>
<dbReference type="PROSITE" id="PS50106">
    <property type="entry name" value="PDZ"/>
    <property type="match status" value="1"/>
</dbReference>
<dbReference type="InterPro" id="IPR001478">
    <property type="entry name" value="PDZ"/>
</dbReference>
<keyword evidence="1" id="KW-0472">Membrane</keyword>
<protein>
    <recommendedName>
        <fullName evidence="2">PDZ domain-containing protein</fullName>
    </recommendedName>
</protein>
<dbReference type="AlphaFoldDB" id="A0A1H8QHW9"/>
<feature type="transmembrane region" description="Helical" evidence="1">
    <location>
        <begin position="215"/>
        <end position="232"/>
    </location>
</feature>
<dbReference type="STRING" id="872970.SAMN04488134_108168"/>
<dbReference type="Pfam" id="PF17820">
    <property type="entry name" value="PDZ_6"/>
    <property type="match status" value="1"/>
</dbReference>
<dbReference type="OrthoDB" id="198399at2"/>
<evidence type="ECO:0000259" key="2">
    <source>
        <dbReference type="PROSITE" id="PS50106"/>
    </source>
</evidence>
<feature type="transmembrane region" description="Helical" evidence="1">
    <location>
        <begin position="62"/>
        <end position="88"/>
    </location>
</feature>
<keyword evidence="1" id="KW-1133">Transmembrane helix</keyword>
<evidence type="ECO:0000313" key="4">
    <source>
        <dbReference type="Proteomes" id="UP000199300"/>
    </source>
</evidence>
<proteinExistence type="predicted"/>
<gene>
    <name evidence="3" type="ORF">SAMN04488134_108168</name>
</gene>
<dbReference type="SUPFAM" id="SSF50156">
    <property type="entry name" value="PDZ domain-like"/>
    <property type="match status" value="1"/>
</dbReference>
<feature type="transmembrane region" description="Helical" evidence="1">
    <location>
        <begin position="12"/>
        <end position="32"/>
    </location>
</feature>
<evidence type="ECO:0000256" key="1">
    <source>
        <dbReference type="SAM" id="Phobius"/>
    </source>
</evidence>
<dbReference type="Proteomes" id="UP000199300">
    <property type="component" value="Unassembled WGS sequence"/>
</dbReference>
<evidence type="ECO:0000313" key="3">
    <source>
        <dbReference type="EMBL" id="SEO53626.1"/>
    </source>
</evidence>
<dbReference type="InterPro" id="IPR041489">
    <property type="entry name" value="PDZ_6"/>
</dbReference>
<dbReference type="InterPro" id="IPR036034">
    <property type="entry name" value="PDZ_sf"/>
</dbReference>
<feature type="transmembrane region" description="Helical" evidence="1">
    <location>
        <begin position="244"/>
        <end position="261"/>
    </location>
</feature>
<feature type="domain" description="PDZ" evidence="2">
    <location>
        <begin position="270"/>
        <end position="335"/>
    </location>
</feature>
<reference evidence="3 4" key="1">
    <citation type="submission" date="2016-10" db="EMBL/GenBank/DDBJ databases">
        <authorList>
            <person name="de Groot N.N."/>
        </authorList>
    </citation>
    <scope>NUCLEOTIDE SEQUENCE [LARGE SCALE GENOMIC DNA]</scope>
    <source>
        <strain evidence="3 4">CGMCC 1.10434</strain>
    </source>
</reference>
<name>A0A1H8QHW9_9BACI</name>